<proteinExistence type="predicted"/>
<reference evidence="1 2" key="2">
    <citation type="submission" date="2018-11" db="EMBL/GenBank/DDBJ databases">
        <authorList>
            <consortium name="Pathogen Informatics"/>
        </authorList>
    </citation>
    <scope>NUCLEOTIDE SEQUENCE [LARGE SCALE GENOMIC DNA]</scope>
</reference>
<gene>
    <name evidence="1" type="ORF">GPUH_LOCUS7132</name>
</gene>
<sequence>MFYTHFIIITAPGLFTSCAHKSDPSPSSGPAMVFAHYTMYAARWYSPVRCRIHRIILHFLGNMGESVLLFVRLSLYCLFDS</sequence>
<protein>
    <submittedName>
        <fullName evidence="3">Secreted protein</fullName>
    </submittedName>
</protein>
<name>A0A183DEI7_9BILA</name>
<dbReference type="EMBL" id="UYRT01017933">
    <property type="protein sequence ID" value="VDK57326.1"/>
    <property type="molecule type" value="Genomic_DNA"/>
</dbReference>
<dbReference type="WBParaSite" id="GPUH_0000713701-mRNA-1">
    <property type="protein sequence ID" value="GPUH_0000713701-mRNA-1"/>
    <property type="gene ID" value="GPUH_0000713701"/>
</dbReference>
<evidence type="ECO:0000313" key="1">
    <source>
        <dbReference type="EMBL" id="VDK57326.1"/>
    </source>
</evidence>
<accession>A0A183DEI7</accession>
<dbReference type="AlphaFoldDB" id="A0A183DEI7"/>
<reference evidence="3" key="1">
    <citation type="submission" date="2016-06" db="UniProtKB">
        <authorList>
            <consortium name="WormBaseParasite"/>
        </authorList>
    </citation>
    <scope>IDENTIFICATION</scope>
</reference>
<dbReference type="Proteomes" id="UP000271098">
    <property type="component" value="Unassembled WGS sequence"/>
</dbReference>
<evidence type="ECO:0000313" key="3">
    <source>
        <dbReference type="WBParaSite" id="GPUH_0000713701-mRNA-1"/>
    </source>
</evidence>
<evidence type="ECO:0000313" key="2">
    <source>
        <dbReference type="Proteomes" id="UP000271098"/>
    </source>
</evidence>
<organism evidence="3">
    <name type="scientific">Gongylonema pulchrum</name>
    <dbReference type="NCBI Taxonomy" id="637853"/>
    <lineage>
        <taxon>Eukaryota</taxon>
        <taxon>Metazoa</taxon>
        <taxon>Ecdysozoa</taxon>
        <taxon>Nematoda</taxon>
        <taxon>Chromadorea</taxon>
        <taxon>Rhabditida</taxon>
        <taxon>Spirurina</taxon>
        <taxon>Spiruromorpha</taxon>
        <taxon>Spiruroidea</taxon>
        <taxon>Gongylonematidae</taxon>
        <taxon>Gongylonema</taxon>
    </lineage>
</organism>
<keyword evidence="2" id="KW-1185">Reference proteome</keyword>